<keyword evidence="3" id="KW-1185">Reference proteome</keyword>
<dbReference type="GO" id="GO:0016747">
    <property type="term" value="F:acyltransferase activity, transferring groups other than amino-acyl groups"/>
    <property type="evidence" value="ECO:0007669"/>
    <property type="project" value="InterPro"/>
</dbReference>
<dbReference type="EMBL" id="PKPP01000039">
    <property type="protein sequence ID" value="PWA99005.1"/>
    <property type="molecule type" value="Genomic_DNA"/>
</dbReference>
<name>A0A2U1QLX1_ARTAN</name>
<dbReference type="SUPFAM" id="SSF55729">
    <property type="entry name" value="Acyl-CoA N-acyltransferases (Nat)"/>
    <property type="match status" value="1"/>
</dbReference>
<dbReference type="Proteomes" id="UP000245207">
    <property type="component" value="Unassembled WGS sequence"/>
</dbReference>
<feature type="domain" description="N-acetyltransferase" evidence="1">
    <location>
        <begin position="27"/>
        <end position="127"/>
    </location>
</feature>
<gene>
    <name evidence="2" type="ORF">CTI12_AA013480</name>
</gene>
<organism evidence="2 3">
    <name type="scientific">Artemisia annua</name>
    <name type="common">Sweet wormwood</name>
    <dbReference type="NCBI Taxonomy" id="35608"/>
    <lineage>
        <taxon>Eukaryota</taxon>
        <taxon>Viridiplantae</taxon>
        <taxon>Streptophyta</taxon>
        <taxon>Embryophyta</taxon>
        <taxon>Tracheophyta</taxon>
        <taxon>Spermatophyta</taxon>
        <taxon>Magnoliopsida</taxon>
        <taxon>eudicotyledons</taxon>
        <taxon>Gunneridae</taxon>
        <taxon>Pentapetalae</taxon>
        <taxon>asterids</taxon>
        <taxon>campanulids</taxon>
        <taxon>Asterales</taxon>
        <taxon>Asteraceae</taxon>
        <taxon>Asteroideae</taxon>
        <taxon>Anthemideae</taxon>
        <taxon>Artemisiinae</taxon>
        <taxon>Artemisia</taxon>
    </lineage>
</organism>
<dbReference type="Pfam" id="PF00583">
    <property type="entry name" value="Acetyltransf_1"/>
    <property type="match status" value="1"/>
</dbReference>
<protein>
    <recommendedName>
        <fullName evidence="1">N-acetyltransferase domain-containing protein</fullName>
    </recommendedName>
</protein>
<dbReference type="Gene3D" id="3.40.630.30">
    <property type="match status" value="1"/>
</dbReference>
<dbReference type="InterPro" id="IPR000182">
    <property type="entry name" value="GNAT_dom"/>
</dbReference>
<dbReference type="InterPro" id="IPR016181">
    <property type="entry name" value="Acyl_CoA_acyltransferase"/>
</dbReference>
<evidence type="ECO:0000313" key="3">
    <source>
        <dbReference type="Proteomes" id="UP000245207"/>
    </source>
</evidence>
<evidence type="ECO:0000259" key="1">
    <source>
        <dbReference type="Pfam" id="PF00583"/>
    </source>
</evidence>
<evidence type="ECO:0000313" key="2">
    <source>
        <dbReference type="EMBL" id="PWA99005.1"/>
    </source>
</evidence>
<dbReference type="AlphaFoldDB" id="A0A2U1QLX1"/>
<proteinExistence type="predicted"/>
<comment type="caution">
    <text evidence="2">The sequence shown here is derived from an EMBL/GenBank/DDBJ whole genome shotgun (WGS) entry which is preliminary data.</text>
</comment>
<sequence>MKDGTKYIIRAAGLKDYQSVVDLHMEWKKTPSHERKSLVETLTDRCSRNDYHCLVAVDKLKEEVLYGTIGVRLGMNVPEELGWSPVEQKWHSGSKSDAYVDFLVVASWARRNGVGTNLFACAKQLAIRGG</sequence>
<accession>A0A2U1QLX1</accession>
<reference evidence="2 3" key="1">
    <citation type="journal article" date="2018" name="Mol. Plant">
        <title>The genome of Artemisia annua provides insight into the evolution of Asteraceae family and artemisinin biosynthesis.</title>
        <authorList>
            <person name="Shen Q."/>
            <person name="Zhang L."/>
            <person name="Liao Z."/>
            <person name="Wang S."/>
            <person name="Yan T."/>
            <person name="Shi P."/>
            <person name="Liu M."/>
            <person name="Fu X."/>
            <person name="Pan Q."/>
            <person name="Wang Y."/>
            <person name="Lv Z."/>
            <person name="Lu X."/>
            <person name="Zhang F."/>
            <person name="Jiang W."/>
            <person name="Ma Y."/>
            <person name="Chen M."/>
            <person name="Hao X."/>
            <person name="Li L."/>
            <person name="Tang Y."/>
            <person name="Lv G."/>
            <person name="Zhou Y."/>
            <person name="Sun X."/>
            <person name="Brodelius P.E."/>
            <person name="Rose J.K.C."/>
            <person name="Tang K."/>
        </authorList>
    </citation>
    <scope>NUCLEOTIDE SEQUENCE [LARGE SCALE GENOMIC DNA]</scope>
    <source>
        <strain evidence="3">cv. Huhao1</strain>
        <tissue evidence="2">Leaf</tissue>
    </source>
</reference>